<organism evidence="2 3">
    <name type="scientific">Microdochium bolleyi</name>
    <dbReference type="NCBI Taxonomy" id="196109"/>
    <lineage>
        <taxon>Eukaryota</taxon>
        <taxon>Fungi</taxon>
        <taxon>Dikarya</taxon>
        <taxon>Ascomycota</taxon>
        <taxon>Pezizomycotina</taxon>
        <taxon>Sordariomycetes</taxon>
        <taxon>Xylariomycetidae</taxon>
        <taxon>Xylariales</taxon>
        <taxon>Microdochiaceae</taxon>
        <taxon>Microdochium</taxon>
    </lineage>
</organism>
<evidence type="ECO:0000313" key="2">
    <source>
        <dbReference type="EMBL" id="KXJ88802.1"/>
    </source>
</evidence>
<feature type="repeat" description="RCC1" evidence="1">
    <location>
        <begin position="264"/>
        <end position="301"/>
    </location>
</feature>
<dbReference type="Pfam" id="PF00415">
    <property type="entry name" value="RCC1"/>
    <property type="match status" value="2"/>
</dbReference>
<dbReference type="PRINTS" id="PR00633">
    <property type="entry name" value="RCCNDNSATION"/>
</dbReference>
<protein>
    <submittedName>
        <fullName evidence="2">Regulator of chromosome condensation 1/beta-lactamase-inhibitor protein II</fullName>
    </submittedName>
</protein>
<dbReference type="STRING" id="196109.A0A136IV71"/>
<name>A0A136IV71_9PEZI</name>
<dbReference type="PROSITE" id="PS50012">
    <property type="entry name" value="RCC1_3"/>
    <property type="match status" value="3"/>
</dbReference>
<evidence type="ECO:0000313" key="3">
    <source>
        <dbReference type="Proteomes" id="UP000070501"/>
    </source>
</evidence>
<feature type="repeat" description="RCC1" evidence="1">
    <location>
        <begin position="2"/>
        <end position="60"/>
    </location>
</feature>
<dbReference type="InterPro" id="IPR051553">
    <property type="entry name" value="Ran_GTPase-activating"/>
</dbReference>
<gene>
    <name evidence="2" type="ORF">Micbo1qcDRAFT_235649</name>
</gene>
<dbReference type="Proteomes" id="UP000070501">
    <property type="component" value="Unassembled WGS sequence"/>
</dbReference>
<dbReference type="SUPFAM" id="SSF50985">
    <property type="entry name" value="RCC1/BLIP-II"/>
    <property type="match status" value="1"/>
</dbReference>
<evidence type="ECO:0000256" key="1">
    <source>
        <dbReference type="PROSITE-ProRule" id="PRU00235"/>
    </source>
</evidence>
<dbReference type="PANTHER" id="PTHR45982">
    <property type="entry name" value="REGULATOR OF CHROMOSOME CONDENSATION"/>
    <property type="match status" value="1"/>
</dbReference>
<dbReference type="AlphaFoldDB" id="A0A136IV71"/>
<dbReference type="OrthoDB" id="5370059at2759"/>
<sequence length="366" mass="38401">MEGLFALGSNGSGQLGIGHLEDVSVPKQVEFEPASDGPSPEDAVCKIAAGGNHTILLTESGRAYWSGDAQSGCAGRLSPEVTTTSTRFRRVLLTDDTSEAQPRISLIACMWACSIFVTVHSPDASQTVYTFGETVGTPTVVPNFPPPGTKIVDTHACFRHAVFVLSNGDVYGYGTGTKGQLGAMDDLPKPVTGLPRRIADVGFQVTRAVCSQFSTCLISEPGDGRILVLGADKWSLITSAPIAVPDWKSITASWGNFYVLKYGGDVVAWGRSDHGQLPPPEHPSITDLVAGSEHCVALTTEGDVLAWGWGEHGNCGPATDGSGGDVSGRWNTLASLRHLPATSRITAMGAGCATSWINIATDGLFI</sequence>
<accession>A0A136IV71</accession>
<dbReference type="InterPro" id="IPR009091">
    <property type="entry name" value="RCC1/BLIP-II"/>
</dbReference>
<dbReference type="InterPro" id="IPR000408">
    <property type="entry name" value="Reg_chr_condens"/>
</dbReference>
<proteinExistence type="predicted"/>
<dbReference type="Pfam" id="PF13540">
    <property type="entry name" value="RCC1_2"/>
    <property type="match status" value="1"/>
</dbReference>
<dbReference type="EMBL" id="KQ964257">
    <property type="protein sequence ID" value="KXJ88802.1"/>
    <property type="molecule type" value="Genomic_DNA"/>
</dbReference>
<feature type="repeat" description="RCC1" evidence="1">
    <location>
        <begin position="168"/>
        <end position="221"/>
    </location>
</feature>
<dbReference type="PROSITE" id="PS00626">
    <property type="entry name" value="RCC1_2"/>
    <property type="match status" value="1"/>
</dbReference>
<reference evidence="3" key="1">
    <citation type="submission" date="2016-02" db="EMBL/GenBank/DDBJ databases">
        <title>Draft genome sequence of Microdochium bolleyi, a fungal endophyte of beachgrass.</title>
        <authorList>
            <consortium name="DOE Joint Genome Institute"/>
            <person name="David A.S."/>
            <person name="May G."/>
            <person name="Haridas S."/>
            <person name="Lim J."/>
            <person name="Wang M."/>
            <person name="Labutti K."/>
            <person name="Lipzen A."/>
            <person name="Barry K."/>
            <person name="Grigoriev I.V."/>
        </authorList>
    </citation>
    <scope>NUCLEOTIDE SEQUENCE [LARGE SCALE GENOMIC DNA]</scope>
    <source>
        <strain evidence="3">J235TASD1</strain>
    </source>
</reference>
<dbReference type="PANTHER" id="PTHR45982:SF1">
    <property type="entry name" value="REGULATOR OF CHROMOSOME CONDENSATION"/>
    <property type="match status" value="1"/>
</dbReference>
<dbReference type="FunCoup" id="A0A136IV71">
    <property type="interactions" value="91"/>
</dbReference>
<dbReference type="Gene3D" id="2.130.10.30">
    <property type="entry name" value="Regulator of chromosome condensation 1/beta-lactamase-inhibitor protein II"/>
    <property type="match status" value="2"/>
</dbReference>
<keyword evidence="3" id="KW-1185">Reference proteome</keyword>
<dbReference type="InParanoid" id="A0A136IV71"/>